<accession>G3ACD9</accession>
<dbReference type="AlphaFoldDB" id="G3ACD9"/>
<dbReference type="EMBL" id="FR854092">
    <property type="protein sequence ID" value="CCA87231.1"/>
    <property type="molecule type" value="Genomic_DNA"/>
</dbReference>
<name>G3ACD9_9RALS</name>
<proteinExistence type="predicted"/>
<gene>
    <name evidence="1" type="ORF">RALSY_mp30553</name>
</gene>
<organism evidence="1">
    <name type="scientific">Ralstonia syzygii R24</name>
    <dbReference type="NCBI Taxonomy" id="907261"/>
    <lineage>
        <taxon>Bacteria</taxon>
        <taxon>Pseudomonadati</taxon>
        <taxon>Pseudomonadota</taxon>
        <taxon>Betaproteobacteria</taxon>
        <taxon>Burkholderiales</taxon>
        <taxon>Burkholderiaceae</taxon>
        <taxon>Ralstonia</taxon>
        <taxon>Ralstonia solanacearum species complex</taxon>
    </lineage>
</organism>
<evidence type="ECO:0000313" key="1">
    <source>
        <dbReference type="EMBL" id="CCA87231.1"/>
    </source>
</evidence>
<reference evidence="1" key="1">
    <citation type="journal article" date="2011" name="PLoS ONE">
        <title>Ralstonia syzygii, the Blood Disease Bacterium and some Asian R. solanacearum strains form a single genomic species despite divergent lifestyles.</title>
        <authorList>
            <person name="Remenant B."/>
            <person name="de Cambiaire J.C."/>
            <person name="Cellier G."/>
            <person name="Jacobs J.M."/>
            <person name="Mangenot S."/>
            <person name="Barbe V."/>
            <person name="Lajus A."/>
            <person name="Vallenet D."/>
            <person name="Medigue C."/>
            <person name="Fegan M."/>
            <person name="Allen C."/>
            <person name="Prior P."/>
        </authorList>
    </citation>
    <scope>NUCLEOTIDE SEQUENCE</scope>
    <source>
        <strain evidence="1">R24</strain>
    </source>
</reference>
<reference evidence="1" key="2">
    <citation type="submission" date="2011-04" db="EMBL/GenBank/DDBJ databases">
        <authorList>
            <person name="Genoscope - CEA"/>
        </authorList>
    </citation>
    <scope>NUCLEOTIDE SEQUENCE</scope>
    <source>
        <strain evidence="1">R24</strain>
    </source>
</reference>
<sequence length="25" mass="2856">MVARGTMRATIIMKIKLNNPQINKI</sequence>
<protein>
    <submittedName>
        <fullName evidence="1">Uncharacterized protein</fullName>
    </submittedName>
</protein>